<evidence type="ECO:0000313" key="2">
    <source>
        <dbReference type="EMBL" id="MBB5285235.1"/>
    </source>
</evidence>
<sequence>MKIRKARPEDAASMVRIKEGLPMPEATESTQQGGFLLGTSEQVYAFFIEQAQSLVAETGNEVVGFGILLPDALVKASEIWQKRNRASWTIPLHELEDKKLCYFEQLAFRPAYRRAAPRLAFALLNEAFQHQGYEAMVTTTVRKPVMNLAAVPFIRAAGGTLVGNIDEYYEGIGAINSDIYLIQKKDFTEATQKLNLARSSPPAFL</sequence>
<dbReference type="RefSeq" id="WP_184175204.1">
    <property type="nucleotide sequence ID" value="NZ_JACHGF010000005.1"/>
</dbReference>
<name>A0A840TQP5_9BACT</name>
<gene>
    <name evidence="2" type="ORF">HNQ92_003392</name>
</gene>
<proteinExistence type="predicted"/>
<keyword evidence="3" id="KW-1185">Reference proteome</keyword>
<dbReference type="InterPro" id="IPR016181">
    <property type="entry name" value="Acyl_CoA_acyltransferase"/>
</dbReference>
<evidence type="ECO:0000259" key="1">
    <source>
        <dbReference type="PROSITE" id="PS51186"/>
    </source>
</evidence>
<accession>A0A840TQP5</accession>
<dbReference type="Gene3D" id="3.40.630.30">
    <property type="match status" value="1"/>
</dbReference>
<dbReference type="InterPro" id="IPR000182">
    <property type="entry name" value="GNAT_dom"/>
</dbReference>
<keyword evidence="2" id="KW-0687">Ribonucleoprotein</keyword>
<evidence type="ECO:0000313" key="3">
    <source>
        <dbReference type="Proteomes" id="UP000557307"/>
    </source>
</evidence>
<reference evidence="2 3" key="1">
    <citation type="submission" date="2020-08" db="EMBL/GenBank/DDBJ databases">
        <title>Genomic Encyclopedia of Type Strains, Phase IV (KMG-IV): sequencing the most valuable type-strain genomes for metagenomic binning, comparative biology and taxonomic classification.</title>
        <authorList>
            <person name="Goeker M."/>
        </authorList>
    </citation>
    <scope>NUCLEOTIDE SEQUENCE [LARGE SCALE GENOMIC DNA]</scope>
    <source>
        <strain evidence="2 3">DSM 105074</strain>
    </source>
</reference>
<dbReference type="SUPFAM" id="SSF55729">
    <property type="entry name" value="Acyl-CoA N-acyltransferases (Nat)"/>
    <property type="match status" value="1"/>
</dbReference>
<dbReference type="GO" id="GO:0016747">
    <property type="term" value="F:acyltransferase activity, transferring groups other than amino-acyl groups"/>
    <property type="evidence" value="ECO:0007669"/>
    <property type="project" value="InterPro"/>
</dbReference>
<dbReference type="EMBL" id="JACHGF010000005">
    <property type="protein sequence ID" value="MBB5285235.1"/>
    <property type="molecule type" value="Genomic_DNA"/>
</dbReference>
<keyword evidence="2" id="KW-0689">Ribosomal protein</keyword>
<dbReference type="PROSITE" id="PS51186">
    <property type="entry name" value="GNAT"/>
    <property type="match status" value="1"/>
</dbReference>
<protein>
    <submittedName>
        <fullName evidence="2">Ribosomal protein S18 acetylase RimI-like enzyme</fullName>
    </submittedName>
</protein>
<comment type="caution">
    <text evidence="2">The sequence shown here is derived from an EMBL/GenBank/DDBJ whole genome shotgun (WGS) entry which is preliminary data.</text>
</comment>
<dbReference type="Proteomes" id="UP000557307">
    <property type="component" value="Unassembled WGS sequence"/>
</dbReference>
<dbReference type="AlphaFoldDB" id="A0A840TQP5"/>
<dbReference type="Pfam" id="PF00583">
    <property type="entry name" value="Acetyltransf_1"/>
    <property type="match status" value="1"/>
</dbReference>
<organism evidence="2 3">
    <name type="scientific">Rhabdobacter roseus</name>
    <dbReference type="NCBI Taxonomy" id="1655419"/>
    <lineage>
        <taxon>Bacteria</taxon>
        <taxon>Pseudomonadati</taxon>
        <taxon>Bacteroidota</taxon>
        <taxon>Cytophagia</taxon>
        <taxon>Cytophagales</taxon>
        <taxon>Cytophagaceae</taxon>
        <taxon>Rhabdobacter</taxon>
    </lineage>
</organism>
<dbReference type="GO" id="GO:0005840">
    <property type="term" value="C:ribosome"/>
    <property type="evidence" value="ECO:0007669"/>
    <property type="project" value="UniProtKB-KW"/>
</dbReference>
<feature type="domain" description="N-acetyltransferase" evidence="1">
    <location>
        <begin position="1"/>
        <end position="186"/>
    </location>
</feature>